<organism evidence="2 3">
    <name type="scientific">Phyllosticta capitalensis</name>
    <dbReference type="NCBI Taxonomy" id="121624"/>
    <lineage>
        <taxon>Eukaryota</taxon>
        <taxon>Fungi</taxon>
        <taxon>Dikarya</taxon>
        <taxon>Ascomycota</taxon>
        <taxon>Pezizomycotina</taxon>
        <taxon>Dothideomycetes</taxon>
        <taxon>Dothideomycetes incertae sedis</taxon>
        <taxon>Botryosphaeriales</taxon>
        <taxon>Phyllostictaceae</taxon>
        <taxon>Phyllosticta</taxon>
    </lineage>
</organism>
<sequence length="209" mass="23441">MPSCVARKDFVNPVTTSTHDPTTDELHLNPAVSLELGQLLHIAMLMKHQQWVQSTALLRQNPSLQITPAKRDLRPVPWYKNVNSESRPYSSVVSTFFSAVLNCGIGPDYLATMVATSFCLASAVFESGGMLPCPLIWGPVHLRATRPPRTHDAADADYLLGSFWLPSITRVRLQLPDRRAFLASTHRKRWQPRPLKRPQQPSPSSPYAY</sequence>
<accession>A0ABR1YD31</accession>
<gene>
    <name evidence="2" type="ORF">HDK90DRAFT_75017</name>
</gene>
<dbReference type="EMBL" id="JBBWRZ010000011">
    <property type="protein sequence ID" value="KAK8226074.1"/>
    <property type="molecule type" value="Genomic_DNA"/>
</dbReference>
<evidence type="ECO:0000313" key="2">
    <source>
        <dbReference type="EMBL" id="KAK8226074.1"/>
    </source>
</evidence>
<evidence type="ECO:0000313" key="3">
    <source>
        <dbReference type="Proteomes" id="UP001492380"/>
    </source>
</evidence>
<dbReference type="Proteomes" id="UP001492380">
    <property type="component" value="Unassembled WGS sequence"/>
</dbReference>
<feature type="region of interest" description="Disordered" evidence="1">
    <location>
        <begin position="186"/>
        <end position="209"/>
    </location>
</feature>
<keyword evidence="3" id="KW-1185">Reference proteome</keyword>
<feature type="compositionally biased region" description="Pro residues" evidence="1">
    <location>
        <begin position="200"/>
        <end position="209"/>
    </location>
</feature>
<comment type="caution">
    <text evidence="2">The sequence shown here is derived from an EMBL/GenBank/DDBJ whole genome shotgun (WGS) entry which is preliminary data.</text>
</comment>
<name>A0ABR1YD31_9PEZI</name>
<proteinExistence type="predicted"/>
<feature type="compositionally biased region" description="Basic residues" evidence="1">
    <location>
        <begin position="186"/>
        <end position="196"/>
    </location>
</feature>
<reference evidence="2 3" key="1">
    <citation type="submission" date="2024-04" db="EMBL/GenBank/DDBJ databases">
        <title>Phyllosticta paracitricarpa is synonymous to the EU quarantine fungus P. citricarpa based on phylogenomic analyses.</title>
        <authorList>
            <consortium name="Lawrence Berkeley National Laboratory"/>
            <person name="Van Ingen-Buijs V.A."/>
            <person name="Van Westerhoven A.C."/>
            <person name="Haridas S."/>
            <person name="Skiadas P."/>
            <person name="Martin F."/>
            <person name="Groenewald J.Z."/>
            <person name="Crous P.W."/>
            <person name="Seidl M.F."/>
        </authorList>
    </citation>
    <scope>NUCLEOTIDE SEQUENCE [LARGE SCALE GENOMIC DNA]</scope>
    <source>
        <strain evidence="2 3">CBS 123374</strain>
    </source>
</reference>
<evidence type="ECO:0000256" key="1">
    <source>
        <dbReference type="SAM" id="MobiDB-lite"/>
    </source>
</evidence>
<protein>
    <submittedName>
        <fullName evidence="2">Uncharacterized protein</fullName>
    </submittedName>
</protein>